<protein>
    <recommendedName>
        <fullName evidence="3">EamA domain-containing protein</fullName>
    </recommendedName>
</protein>
<comment type="caution">
    <text evidence="4">The sequence shown here is derived from an EMBL/GenBank/DDBJ whole genome shotgun (WGS) entry which is preliminary data.</text>
</comment>
<dbReference type="SUPFAM" id="SSF103481">
    <property type="entry name" value="Multidrug resistance efflux transporter EmrE"/>
    <property type="match status" value="1"/>
</dbReference>
<dbReference type="InterPro" id="IPR037185">
    <property type="entry name" value="EmrE-like"/>
</dbReference>
<dbReference type="Pfam" id="PF00892">
    <property type="entry name" value="EamA"/>
    <property type="match status" value="1"/>
</dbReference>
<sequence length="49" mass="5002">MVALASVLASLYPAIVVLLSVVLLRERPARTQAAGLGLAAVALVCRTLA</sequence>
<gene>
    <name evidence="4" type="ORF">GCM10023196_033550</name>
</gene>
<keyword evidence="2" id="KW-1133">Transmembrane helix</keyword>
<keyword evidence="2" id="KW-0472">Membrane</keyword>
<feature type="domain" description="EamA" evidence="3">
    <location>
        <begin position="2"/>
        <end position="44"/>
    </location>
</feature>
<evidence type="ECO:0000256" key="1">
    <source>
        <dbReference type="ARBA" id="ARBA00007362"/>
    </source>
</evidence>
<dbReference type="InterPro" id="IPR000620">
    <property type="entry name" value="EamA_dom"/>
</dbReference>
<keyword evidence="5" id="KW-1185">Reference proteome</keyword>
<keyword evidence="2" id="KW-0812">Transmembrane</keyword>
<evidence type="ECO:0000313" key="5">
    <source>
        <dbReference type="Proteomes" id="UP001501442"/>
    </source>
</evidence>
<feature type="transmembrane region" description="Helical" evidence="2">
    <location>
        <begin position="6"/>
        <end position="24"/>
    </location>
</feature>
<evidence type="ECO:0000313" key="4">
    <source>
        <dbReference type="EMBL" id="GAA4626221.1"/>
    </source>
</evidence>
<dbReference type="Proteomes" id="UP001501442">
    <property type="component" value="Unassembled WGS sequence"/>
</dbReference>
<name>A0ABP8U880_9ACTN</name>
<proteinExistence type="inferred from homology"/>
<organism evidence="4 5">
    <name type="scientific">Actinoallomurus vinaceus</name>
    <dbReference type="NCBI Taxonomy" id="1080074"/>
    <lineage>
        <taxon>Bacteria</taxon>
        <taxon>Bacillati</taxon>
        <taxon>Actinomycetota</taxon>
        <taxon>Actinomycetes</taxon>
        <taxon>Streptosporangiales</taxon>
        <taxon>Thermomonosporaceae</taxon>
        <taxon>Actinoallomurus</taxon>
    </lineage>
</organism>
<comment type="similarity">
    <text evidence="1">Belongs to the EamA transporter family.</text>
</comment>
<dbReference type="EMBL" id="BAABHK010000004">
    <property type="protein sequence ID" value="GAA4626221.1"/>
    <property type="molecule type" value="Genomic_DNA"/>
</dbReference>
<evidence type="ECO:0000259" key="3">
    <source>
        <dbReference type="Pfam" id="PF00892"/>
    </source>
</evidence>
<accession>A0ABP8U880</accession>
<reference evidence="5" key="1">
    <citation type="journal article" date="2019" name="Int. J. Syst. Evol. Microbiol.">
        <title>The Global Catalogue of Microorganisms (GCM) 10K type strain sequencing project: providing services to taxonomists for standard genome sequencing and annotation.</title>
        <authorList>
            <consortium name="The Broad Institute Genomics Platform"/>
            <consortium name="The Broad Institute Genome Sequencing Center for Infectious Disease"/>
            <person name="Wu L."/>
            <person name="Ma J."/>
        </authorList>
    </citation>
    <scope>NUCLEOTIDE SEQUENCE [LARGE SCALE GENOMIC DNA]</scope>
    <source>
        <strain evidence="5">JCM 17939</strain>
    </source>
</reference>
<evidence type="ECO:0000256" key="2">
    <source>
        <dbReference type="SAM" id="Phobius"/>
    </source>
</evidence>